<evidence type="ECO:0000313" key="11">
    <source>
        <dbReference type="EMBL" id="GJQ08269.1"/>
    </source>
</evidence>
<dbReference type="Gene3D" id="2.40.70.10">
    <property type="entry name" value="Acid Proteases"/>
    <property type="match status" value="2"/>
</dbReference>
<dbReference type="CDD" id="cd05471">
    <property type="entry name" value="pepsin_like"/>
    <property type="match status" value="1"/>
</dbReference>
<dbReference type="PROSITE" id="PS51767">
    <property type="entry name" value="PEPTIDASE_A1"/>
    <property type="match status" value="1"/>
</dbReference>
<dbReference type="InterPro" id="IPR034164">
    <property type="entry name" value="Pepsin-like_dom"/>
</dbReference>
<keyword evidence="6" id="KW-0865">Zymogen</keyword>
<evidence type="ECO:0000256" key="6">
    <source>
        <dbReference type="ARBA" id="ARBA00023145"/>
    </source>
</evidence>
<keyword evidence="12" id="KW-1185">Reference proteome</keyword>
<dbReference type="InterPro" id="IPR001461">
    <property type="entry name" value="Aspartic_peptidase_A1"/>
</dbReference>
<comment type="similarity">
    <text evidence="1">Belongs to the peptidase A1 family.</text>
</comment>
<dbReference type="EMBL" id="BQMJ01000001">
    <property type="protein sequence ID" value="GJQ08269.1"/>
    <property type="molecule type" value="Genomic_DNA"/>
</dbReference>
<dbReference type="GO" id="GO:0006508">
    <property type="term" value="P:proteolysis"/>
    <property type="evidence" value="ECO:0007669"/>
    <property type="project" value="UniProtKB-KW"/>
</dbReference>
<evidence type="ECO:0000256" key="8">
    <source>
        <dbReference type="PIRSR" id="PIRSR601461-2"/>
    </source>
</evidence>
<dbReference type="OrthoDB" id="771136at2759"/>
<feature type="active site" evidence="7">
    <location>
        <position position="338"/>
    </location>
</feature>
<protein>
    <recommendedName>
        <fullName evidence="10">Peptidase A1 domain-containing protein</fullName>
    </recommendedName>
</protein>
<feature type="active site" evidence="7">
    <location>
        <position position="122"/>
    </location>
</feature>
<evidence type="ECO:0000256" key="4">
    <source>
        <dbReference type="ARBA" id="ARBA00022750"/>
    </source>
</evidence>
<evidence type="ECO:0000259" key="10">
    <source>
        <dbReference type="PROSITE" id="PS51767"/>
    </source>
</evidence>
<keyword evidence="8" id="KW-1015">Disulfide bond</keyword>
<evidence type="ECO:0000313" key="12">
    <source>
        <dbReference type="Proteomes" id="UP001061958"/>
    </source>
</evidence>
<keyword evidence="2" id="KW-0645">Protease</keyword>
<reference evidence="11" key="1">
    <citation type="journal article" date="2022" name="Proc. Natl. Acad. Sci. U.S.A.">
        <title>Life cycle and functional genomics of the unicellular red alga Galdieria for elucidating algal and plant evolution and industrial use.</title>
        <authorList>
            <person name="Hirooka S."/>
            <person name="Itabashi T."/>
            <person name="Ichinose T.M."/>
            <person name="Onuma R."/>
            <person name="Fujiwara T."/>
            <person name="Yamashita S."/>
            <person name="Jong L.W."/>
            <person name="Tomita R."/>
            <person name="Iwane A.H."/>
            <person name="Miyagishima S.Y."/>
        </authorList>
    </citation>
    <scope>NUCLEOTIDE SEQUENCE</scope>
    <source>
        <strain evidence="11">NBRC 102759</strain>
    </source>
</reference>
<accession>A0A9C7PQ65</accession>
<evidence type="ECO:0000256" key="9">
    <source>
        <dbReference type="SAM" id="SignalP"/>
    </source>
</evidence>
<dbReference type="Proteomes" id="UP001061958">
    <property type="component" value="Unassembled WGS sequence"/>
</dbReference>
<feature type="disulfide bond" evidence="8">
    <location>
        <begin position="386"/>
        <end position="449"/>
    </location>
</feature>
<dbReference type="InterPro" id="IPR033121">
    <property type="entry name" value="PEPTIDASE_A1"/>
</dbReference>
<dbReference type="PANTHER" id="PTHR47965">
    <property type="entry name" value="ASPARTYL PROTEASE-RELATED"/>
    <property type="match status" value="1"/>
</dbReference>
<proteinExistence type="inferred from homology"/>
<evidence type="ECO:0000256" key="5">
    <source>
        <dbReference type="ARBA" id="ARBA00022801"/>
    </source>
</evidence>
<reference evidence="11" key="2">
    <citation type="submission" date="2022-01" db="EMBL/GenBank/DDBJ databases">
        <authorList>
            <person name="Hirooka S."/>
            <person name="Miyagishima S.Y."/>
        </authorList>
    </citation>
    <scope>NUCLEOTIDE SEQUENCE</scope>
    <source>
        <strain evidence="11">NBRC 102759</strain>
    </source>
</reference>
<dbReference type="PANTHER" id="PTHR47965:SF12">
    <property type="entry name" value="ASPARTIC PROTEINASE 3-RELATED"/>
    <property type="match status" value="1"/>
</dbReference>
<dbReference type="AlphaFoldDB" id="A0A9C7PQ65"/>
<feature type="signal peptide" evidence="9">
    <location>
        <begin position="1"/>
        <end position="25"/>
    </location>
</feature>
<evidence type="ECO:0000256" key="3">
    <source>
        <dbReference type="ARBA" id="ARBA00022729"/>
    </source>
</evidence>
<dbReference type="InterPro" id="IPR021109">
    <property type="entry name" value="Peptidase_aspartic_dom_sf"/>
</dbReference>
<evidence type="ECO:0000256" key="1">
    <source>
        <dbReference type="ARBA" id="ARBA00007447"/>
    </source>
</evidence>
<gene>
    <name evidence="11" type="ORF">GpartN1_g60.t1</name>
</gene>
<dbReference type="Pfam" id="PF00026">
    <property type="entry name" value="Asp"/>
    <property type="match status" value="1"/>
</dbReference>
<dbReference type="GO" id="GO:0004190">
    <property type="term" value="F:aspartic-type endopeptidase activity"/>
    <property type="evidence" value="ECO:0007669"/>
    <property type="project" value="UniProtKB-KW"/>
</dbReference>
<feature type="chain" id="PRO_5039213555" description="Peptidase A1 domain-containing protein" evidence="9">
    <location>
        <begin position="26"/>
        <end position="493"/>
    </location>
</feature>
<evidence type="ECO:0000256" key="7">
    <source>
        <dbReference type="PIRSR" id="PIRSR601461-1"/>
    </source>
</evidence>
<keyword evidence="3 9" id="KW-0732">Signal</keyword>
<sequence length="493" mass="52842">MESKSFFYSIFYSLLIFTLFELCLANSSGSNEGLLRLQVRRVANSFETLVAKDRHRWSYKNDVLSWMALQGYGKSIHTEKQELFPVTNSRYKEVSLHGNVVPDGGYYVDLEIGGQKTAAQIDTGSSNLIVPIHGCNDCSSEGMIDLSHSSSGVIIPCNSSSCNSNTCNSELCITESCSKTNGACCYEFSGVSGCFFVIVYGTGAAAGVYFKDTVQIAGLSTTATIGGILRNVSDYPVGAATGVLGMGFKGASCNPSCATPLFEDLVRTNKLSDIFSLRLGNEGGYLVLGGIDRSLYSGNIHYIPLRHGANSLLYDLSCKGVKIGNSSLISTSAGAVVDSGTTTLVFDSKYFKELKNYFQSNLCDVPLVCSNSSVSGTIFSGGGGVCGFFSSGDIEKFPTITIEITSSFQISLEPKDYMLQVPLSDIESGGNSTIPEKSRTSSSGGNAYCFTILEFPGLESSEGYSMILGDTVLKNYYVVFNRENYSVGFAQLP</sequence>
<feature type="disulfide bond" evidence="8">
    <location>
        <begin position="135"/>
        <end position="157"/>
    </location>
</feature>
<keyword evidence="5" id="KW-0378">Hydrolase</keyword>
<dbReference type="SUPFAM" id="SSF50630">
    <property type="entry name" value="Acid proteases"/>
    <property type="match status" value="1"/>
</dbReference>
<organism evidence="11 12">
    <name type="scientific">Galdieria partita</name>
    <dbReference type="NCBI Taxonomy" id="83374"/>
    <lineage>
        <taxon>Eukaryota</taxon>
        <taxon>Rhodophyta</taxon>
        <taxon>Bangiophyceae</taxon>
        <taxon>Galdieriales</taxon>
        <taxon>Galdieriaceae</taxon>
        <taxon>Galdieria</taxon>
    </lineage>
</organism>
<comment type="caution">
    <text evidence="11">The sequence shown here is derived from an EMBL/GenBank/DDBJ whole genome shotgun (WGS) entry which is preliminary data.</text>
</comment>
<name>A0A9C7PQ65_9RHOD</name>
<keyword evidence="4" id="KW-0064">Aspartyl protease</keyword>
<dbReference type="PRINTS" id="PR00792">
    <property type="entry name" value="PEPSIN"/>
</dbReference>
<evidence type="ECO:0000256" key="2">
    <source>
        <dbReference type="ARBA" id="ARBA00022670"/>
    </source>
</evidence>
<feature type="domain" description="Peptidase A1" evidence="10">
    <location>
        <begin position="106"/>
        <end position="490"/>
    </location>
</feature>